<proteinExistence type="predicted"/>
<dbReference type="AlphaFoldDB" id="A0AAN0XZ88"/>
<protein>
    <submittedName>
        <fullName evidence="1">Uncharacterized protein</fullName>
    </submittedName>
</protein>
<dbReference type="Proteomes" id="UP000092018">
    <property type="component" value="Plasmid unnamed1"/>
</dbReference>
<gene>
    <name evidence="1" type="ORF">A6E01_19475</name>
</gene>
<evidence type="ECO:0000313" key="1">
    <source>
        <dbReference type="EMBL" id="ANO35396.1"/>
    </source>
</evidence>
<reference evidence="1 2" key="1">
    <citation type="submission" date="2016-06" db="EMBL/GenBank/DDBJ databases">
        <title>Adaptive Radiation by Waves of Gene Transfer Leads to Fine-Scale Resource Partitioning in Marine Microbes.</title>
        <authorList>
            <person name="Hehemann J.-H."/>
            <person name="Arevalo P."/>
            <person name="Datta M.S."/>
            <person name="Yu X."/>
            <person name="Corzett C."/>
            <person name="Henschel A."/>
            <person name="Preheim S.P."/>
            <person name="Timberlake S."/>
            <person name="Alm E.J."/>
            <person name="Polz M.F."/>
        </authorList>
    </citation>
    <scope>NUCLEOTIDE SEQUENCE [LARGE SCALE GENOMIC DNA]</scope>
    <source>
        <strain evidence="1 2">FF50</strain>
        <plasmid evidence="1 2">unnamed1</plasmid>
    </source>
</reference>
<dbReference type="KEGG" id="vbr:A6E01_19475"/>
<organism evidence="1 2">
    <name type="scientific">Vibrio breoganii</name>
    <dbReference type="NCBI Taxonomy" id="553239"/>
    <lineage>
        <taxon>Bacteria</taxon>
        <taxon>Pseudomonadati</taxon>
        <taxon>Pseudomonadota</taxon>
        <taxon>Gammaproteobacteria</taxon>
        <taxon>Vibrionales</taxon>
        <taxon>Vibrionaceae</taxon>
        <taxon>Vibrio</taxon>
    </lineage>
</organism>
<name>A0AAN0XZ88_9VIBR</name>
<keyword evidence="1" id="KW-0614">Plasmid</keyword>
<dbReference type="RefSeq" id="WP_065211158.1">
    <property type="nucleotide sequence ID" value="NZ_CP016179.1"/>
</dbReference>
<geneLocation type="plasmid" evidence="1 2">
    <name>unnamed1</name>
</geneLocation>
<sequence length="142" mass="15275">MEKSVKGLIIGLDAAGTGLEITELITTQATAFKEMKAKIGCSTLQLLEFEHPSLGLLSVYLDEEGKLKTGDDKMLVSMFHGCGQKFVGSIAVFGPIDYSNDESPYTDVPDNLTIDTAEHELMCGSGVASRTDIYRAYGPSFA</sequence>
<dbReference type="EMBL" id="CP016179">
    <property type="protein sequence ID" value="ANO35396.1"/>
    <property type="molecule type" value="Genomic_DNA"/>
</dbReference>
<evidence type="ECO:0000313" key="2">
    <source>
        <dbReference type="Proteomes" id="UP000092018"/>
    </source>
</evidence>
<accession>A0AAN0XZ88</accession>